<dbReference type="Proteomes" id="UP000007364">
    <property type="component" value="Unassembled WGS sequence"/>
</dbReference>
<keyword evidence="4" id="KW-1185">Reference proteome</keyword>
<dbReference type="InterPro" id="IPR010879">
    <property type="entry name" value="DUF1508"/>
</dbReference>
<feature type="domain" description="DUF1508" evidence="2">
    <location>
        <begin position="90"/>
        <end position="137"/>
    </location>
</feature>
<evidence type="ECO:0000313" key="4">
    <source>
        <dbReference type="Proteomes" id="UP000007364"/>
    </source>
</evidence>
<evidence type="ECO:0000313" key="3">
    <source>
        <dbReference type="EMBL" id="EKF56414.1"/>
    </source>
</evidence>
<dbReference type="Pfam" id="PF07411">
    <property type="entry name" value="DUF1508"/>
    <property type="match status" value="2"/>
</dbReference>
<dbReference type="PANTHER" id="PTHR40606">
    <property type="match status" value="1"/>
</dbReference>
<dbReference type="PATRIC" id="fig|555500.3.peg.581"/>
<evidence type="ECO:0000256" key="1">
    <source>
        <dbReference type="SAM" id="MobiDB-lite"/>
    </source>
</evidence>
<dbReference type="PANTHER" id="PTHR40606:SF1">
    <property type="entry name" value="UPF0339 PROTEIN YEGP"/>
    <property type="match status" value="1"/>
</dbReference>
<dbReference type="EMBL" id="AMSG01000002">
    <property type="protein sequence ID" value="EKF56414.1"/>
    <property type="molecule type" value="Genomic_DNA"/>
</dbReference>
<dbReference type="STRING" id="555500.I215_02788"/>
<sequence>MQINVPSTPLTREVLKFQKKLIYLEKQIINMGKFEINVDKGGKYRFNLKASNGQVILSSQGYTTKSACENGIESVKTNSQNDDLFERLEAKDGSPYFNLKASNGQVIGNSEMYSSSSGMENGISSVKTNAPDADVVDNS</sequence>
<evidence type="ECO:0000259" key="2">
    <source>
        <dbReference type="Pfam" id="PF07411"/>
    </source>
</evidence>
<dbReference type="AlphaFoldDB" id="K2PYA2"/>
<dbReference type="SUPFAM" id="SSF160113">
    <property type="entry name" value="YegP-like"/>
    <property type="match status" value="2"/>
</dbReference>
<dbReference type="eggNOG" id="COG3422">
    <property type="taxonomic scope" value="Bacteria"/>
</dbReference>
<comment type="caution">
    <text evidence="3">The sequence shown here is derived from an EMBL/GenBank/DDBJ whole genome shotgun (WGS) entry which is preliminary data.</text>
</comment>
<dbReference type="InterPro" id="IPR036913">
    <property type="entry name" value="YegP-like_sf"/>
</dbReference>
<feature type="compositionally biased region" description="Low complexity" evidence="1">
    <location>
        <begin position="114"/>
        <end position="125"/>
    </location>
</feature>
<feature type="domain" description="DUF1508" evidence="2">
    <location>
        <begin position="39"/>
        <end position="86"/>
    </location>
</feature>
<feature type="region of interest" description="Disordered" evidence="1">
    <location>
        <begin position="111"/>
        <end position="139"/>
    </location>
</feature>
<gene>
    <name evidence="3" type="ORF">I215_02788</name>
</gene>
<proteinExistence type="predicted"/>
<name>K2PYA2_9FLAO</name>
<reference evidence="3 4" key="1">
    <citation type="journal article" date="2012" name="J. Bacteriol.">
        <title>Genome Sequence of Galbibacter marinum Type Strain ck-I2-15.</title>
        <authorList>
            <person name="Lai Q."/>
            <person name="Li C."/>
            <person name="Shao Z."/>
        </authorList>
    </citation>
    <scope>NUCLEOTIDE SEQUENCE [LARGE SCALE GENOMIC DNA]</scope>
    <source>
        <strain evidence="4">ck-I2-15</strain>
    </source>
</reference>
<organism evidence="3 4">
    <name type="scientific">Galbibacter marinus</name>
    <dbReference type="NCBI Taxonomy" id="555500"/>
    <lineage>
        <taxon>Bacteria</taxon>
        <taxon>Pseudomonadati</taxon>
        <taxon>Bacteroidota</taxon>
        <taxon>Flavobacteriia</taxon>
        <taxon>Flavobacteriales</taxon>
        <taxon>Flavobacteriaceae</taxon>
        <taxon>Galbibacter</taxon>
    </lineage>
</organism>
<dbReference type="InterPro" id="IPR051141">
    <property type="entry name" value="UPF0339_domain"/>
</dbReference>
<accession>K2PYA2</accession>
<protein>
    <recommendedName>
        <fullName evidence="2">DUF1508 domain-containing protein</fullName>
    </recommendedName>
</protein>
<dbReference type="Gene3D" id="2.30.29.80">
    <property type="match status" value="1"/>
</dbReference>